<dbReference type="AlphaFoldDB" id="A0A830GYV3"/>
<gene>
    <name evidence="1" type="ORF">GCM10007981_11930</name>
</gene>
<reference evidence="1" key="1">
    <citation type="journal article" date="2014" name="Int. J. Syst. Evol. Microbiol.">
        <title>Complete genome sequence of Corynebacterium casei LMG S-19264T (=DSM 44701T), isolated from a smear-ripened cheese.</title>
        <authorList>
            <consortium name="US DOE Joint Genome Institute (JGI-PGF)"/>
            <person name="Walter F."/>
            <person name="Albersmeier A."/>
            <person name="Kalinowski J."/>
            <person name="Ruckert C."/>
        </authorList>
    </citation>
    <scope>NUCLEOTIDE SEQUENCE</scope>
    <source>
        <strain evidence="1">JCM 10088</strain>
    </source>
</reference>
<dbReference type="InterPro" id="IPR012675">
    <property type="entry name" value="Beta-grasp_dom_sf"/>
</dbReference>
<reference evidence="1" key="2">
    <citation type="submission" date="2020-09" db="EMBL/GenBank/DDBJ databases">
        <authorList>
            <person name="Sun Q."/>
            <person name="Ohkuma M."/>
        </authorList>
    </citation>
    <scope>NUCLEOTIDE SEQUENCE</scope>
    <source>
        <strain evidence="1">JCM 10088</strain>
    </source>
</reference>
<dbReference type="OrthoDB" id="98357at2157"/>
<proteinExistence type="predicted"/>
<dbReference type="InterPro" id="IPR003749">
    <property type="entry name" value="ThiS/MoaD-like"/>
</dbReference>
<dbReference type="SUPFAM" id="SSF54285">
    <property type="entry name" value="MoaD/ThiS"/>
    <property type="match status" value="1"/>
</dbReference>
<accession>A0A830GYV3</accession>
<dbReference type="InterPro" id="IPR016155">
    <property type="entry name" value="Mopterin_synth/thiamin_S_b"/>
</dbReference>
<sequence length="96" mass="10592">MECRIRIKLRFAGVLKIFAGDNEIDVEIPCGSSIKDLIARLGSSNPKLFSRLMDGKELMPDIYIAINDVDVRLLKGLATPLKDGDTVLFLSYIHGG</sequence>
<protein>
    <recommendedName>
        <fullName evidence="3">MoaD/ThiS family protein</fullName>
    </recommendedName>
</protein>
<dbReference type="RefSeq" id="WP_075060066.1">
    <property type="nucleotide sequence ID" value="NZ_BMNL01000003.1"/>
</dbReference>
<name>A0A830GYV3_9CREN</name>
<dbReference type="CDD" id="cd17040">
    <property type="entry name" value="Ubl_MoaD_like"/>
    <property type="match status" value="1"/>
</dbReference>
<dbReference type="EMBL" id="BMNL01000003">
    <property type="protein sequence ID" value="GGP21177.1"/>
    <property type="molecule type" value="Genomic_DNA"/>
</dbReference>
<evidence type="ECO:0000313" key="2">
    <source>
        <dbReference type="Proteomes" id="UP000610960"/>
    </source>
</evidence>
<keyword evidence="2" id="KW-1185">Reference proteome</keyword>
<evidence type="ECO:0008006" key="3">
    <source>
        <dbReference type="Google" id="ProtNLM"/>
    </source>
</evidence>
<dbReference type="InterPro" id="IPR052045">
    <property type="entry name" value="Sulfur_Carrier/Prot_Modifier"/>
</dbReference>
<evidence type="ECO:0000313" key="1">
    <source>
        <dbReference type="EMBL" id="GGP21177.1"/>
    </source>
</evidence>
<dbReference type="PANTHER" id="PTHR38031:SF1">
    <property type="entry name" value="SULFUR CARRIER PROTEIN CYSO"/>
    <property type="match status" value="1"/>
</dbReference>
<dbReference type="Gene3D" id="3.10.20.30">
    <property type="match status" value="1"/>
</dbReference>
<dbReference type="Proteomes" id="UP000610960">
    <property type="component" value="Unassembled WGS sequence"/>
</dbReference>
<organism evidence="1 2">
    <name type="scientific">Thermocladium modestius</name>
    <dbReference type="NCBI Taxonomy" id="62609"/>
    <lineage>
        <taxon>Archaea</taxon>
        <taxon>Thermoproteota</taxon>
        <taxon>Thermoprotei</taxon>
        <taxon>Thermoproteales</taxon>
        <taxon>Thermoproteaceae</taxon>
        <taxon>Thermocladium</taxon>
    </lineage>
</organism>
<comment type="caution">
    <text evidence="1">The sequence shown here is derived from an EMBL/GenBank/DDBJ whole genome shotgun (WGS) entry which is preliminary data.</text>
</comment>
<dbReference type="PANTHER" id="PTHR38031">
    <property type="entry name" value="SULFUR CARRIER PROTEIN SLR0821-RELATED"/>
    <property type="match status" value="1"/>
</dbReference>
<dbReference type="Pfam" id="PF02597">
    <property type="entry name" value="ThiS"/>
    <property type="match status" value="1"/>
</dbReference>